<dbReference type="PANTHER" id="PTHR42764:SF1">
    <property type="entry name" value="PHOSPHONATES UTILIZATION ATP-BINDING PROTEIN PHNK-RELATED"/>
    <property type="match status" value="1"/>
</dbReference>
<gene>
    <name evidence="4" type="primary">metN</name>
    <name evidence="4" type="ORF">MBFIL_11230</name>
</gene>
<dbReference type="STRING" id="55758.MBFIL_11230"/>
<protein>
    <submittedName>
        <fullName evidence="4">Methionine import ATP-binding protein MetN</fullName>
        <ecNumber evidence="4">3.6.3.-</ecNumber>
    </submittedName>
</protein>
<dbReference type="EMBL" id="LWMT01000228">
    <property type="protein sequence ID" value="KZX12519.1"/>
    <property type="molecule type" value="Genomic_DNA"/>
</dbReference>
<keyword evidence="5" id="KW-1185">Reference proteome</keyword>
<evidence type="ECO:0000259" key="3">
    <source>
        <dbReference type="PROSITE" id="PS50893"/>
    </source>
</evidence>
<keyword evidence="2 4" id="KW-0067">ATP-binding</keyword>
<accession>A0A166AVG3</accession>
<dbReference type="PANTHER" id="PTHR42764">
    <property type="entry name" value="PHOSPHONATES UTILIZATION ATP-BINDING PROTEIN PHNK-RELATED"/>
    <property type="match status" value="1"/>
</dbReference>
<dbReference type="PROSITE" id="PS00211">
    <property type="entry name" value="ABC_TRANSPORTER_1"/>
    <property type="match status" value="2"/>
</dbReference>
<dbReference type="AlphaFoldDB" id="A0A166AVG3"/>
<dbReference type="InterPro" id="IPR003593">
    <property type="entry name" value="AAA+_ATPase"/>
</dbReference>
<sequence>MIKIENLTKTYKLDNGDEISALKDINLEIKEGEIIGIIGASGSGKTSLLRILRGVEGFNQGKIAIDDVEVGFDSSKYYSNKLKKITAIHLQRSFGLWPETALNNVIRKLYGAKYGDEASTDFTYAYDQYGKEALGLLKLVGLEDKADHFAPVLSGGEKQRLIIARQLAKKPKVLLLDEPATMACPRTKQAILDSIKNINEELGVTVVLVSHLPEVHKYLADRLVLIKDGEIKKDNTDVSMVIDDFLSEMDDEIPLDTTLTDDTMVKLRDVAKRFFLLKGGNVLNIEDISFDVNCEDILTLIGPSGAGKTILLRLIAGLDNLEEGEVLFKLTNLENSEKGGETNSWVDIYKPSIKRMEVRKKLGFMYQEFSLAHYATVSDQLAVKLGFKNQYVVDDARKRAKELELSDELLDSLYQLTDLPEIEARSRLEKIGLTPDILYELFPKFPESAVKEEIAPLFKALDLPLAILNRKSYELSGGQKVRAMLALALVSKPEILILDEPFGDLDPLTLRLVANSIKNINKEFKTTIVMVSHNINFIRELSKRAILIDEGKLIANGNTNEIVDDFLKLCNAEYCNV</sequence>
<evidence type="ECO:0000313" key="5">
    <source>
        <dbReference type="Proteomes" id="UP000077066"/>
    </source>
</evidence>
<dbReference type="SMART" id="SM00382">
    <property type="entry name" value="AAA"/>
    <property type="match status" value="2"/>
</dbReference>
<comment type="caution">
    <text evidence="4">The sequence shown here is derived from an EMBL/GenBank/DDBJ whole genome shotgun (WGS) entry which is preliminary data.</text>
</comment>
<keyword evidence="1" id="KW-0547">Nucleotide-binding</keyword>
<feature type="domain" description="ABC transporter" evidence="3">
    <location>
        <begin position="2"/>
        <end position="253"/>
    </location>
</feature>
<evidence type="ECO:0000256" key="1">
    <source>
        <dbReference type="ARBA" id="ARBA00022741"/>
    </source>
</evidence>
<dbReference type="PATRIC" id="fig|55758.3.peg.1288"/>
<reference evidence="4 5" key="1">
    <citation type="submission" date="2016-04" db="EMBL/GenBank/DDBJ databases">
        <title>Genome sequence of Methanobrevibacter filiformis DSM 11501.</title>
        <authorList>
            <person name="Poehlein A."/>
            <person name="Seedorf H."/>
            <person name="Daniel R."/>
        </authorList>
    </citation>
    <scope>NUCLEOTIDE SEQUENCE [LARGE SCALE GENOMIC DNA]</scope>
    <source>
        <strain evidence="4 5">DSM 11501</strain>
    </source>
</reference>
<dbReference type="PROSITE" id="PS50893">
    <property type="entry name" value="ABC_TRANSPORTER_2"/>
    <property type="match status" value="2"/>
</dbReference>
<dbReference type="OrthoDB" id="97750at2157"/>
<name>A0A166AVG3_9EURY</name>
<dbReference type="GO" id="GO:0005524">
    <property type="term" value="F:ATP binding"/>
    <property type="evidence" value="ECO:0007669"/>
    <property type="project" value="UniProtKB-KW"/>
</dbReference>
<keyword evidence="4" id="KW-0378">Hydrolase</keyword>
<organism evidence="4 5">
    <name type="scientific">Methanobrevibacter filiformis</name>
    <dbReference type="NCBI Taxonomy" id="55758"/>
    <lineage>
        <taxon>Archaea</taxon>
        <taxon>Methanobacteriati</taxon>
        <taxon>Methanobacteriota</taxon>
        <taxon>Methanomada group</taxon>
        <taxon>Methanobacteria</taxon>
        <taxon>Methanobacteriales</taxon>
        <taxon>Methanobacteriaceae</taxon>
        <taxon>Methanobrevibacter</taxon>
    </lineage>
</organism>
<dbReference type="GO" id="GO:0016887">
    <property type="term" value="F:ATP hydrolysis activity"/>
    <property type="evidence" value="ECO:0007669"/>
    <property type="project" value="InterPro"/>
</dbReference>
<proteinExistence type="predicted"/>
<evidence type="ECO:0000313" key="4">
    <source>
        <dbReference type="EMBL" id="KZX12519.1"/>
    </source>
</evidence>
<dbReference type="EC" id="3.6.3.-" evidence="4"/>
<dbReference type="InterPro" id="IPR017871">
    <property type="entry name" value="ABC_transporter-like_CS"/>
</dbReference>
<dbReference type="Proteomes" id="UP000077066">
    <property type="component" value="Unassembled WGS sequence"/>
</dbReference>
<dbReference type="Gene3D" id="3.40.50.300">
    <property type="entry name" value="P-loop containing nucleotide triphosphate hydrolases"/>
    <property type="match status" value="2"/>
</dbReference>
<evidence type="ECO:0000256" key="2">
    <source>
        <dbReference type="ARBA" id="ARBA00022840"/>
    </source>
</evidence>
<dbReference type="RefSeq" id="WP_066972404.1">
    <property type="nucleotide sequence ID" value="NZ_LWMT01000228.1"/>
</dbReference>
<dbReference type="SUPFAM" id="SSF52540">
    <property type="entry name" value="P-loop containing nucleoside triphosphate hydrolases"/>
    <property type="match status" value="2"/>
</dbReference>
<dbReference type="InterPro" id="IPR003439">
    <property type="entry name" value="ABC_transporter-like_ATP-bd"/>
</dbReference>
<dbReference type="InterPro" id="IPR027417">
    <property type="entry name" value="P-loop_NTPase"/>
</dbReference>
<feature type="domain" description="ABC transporter" evidence="3">
    <location>
        <begin position="265"/>
        <end position="575"/>
    </location>
</feature>
<dbReference type="GO" id="GO:0019700">
    <property type="term" value="P:organic phosphonate catabolic process"/>
    <property type="evidence" value="ECO:0007669"/>
    <property type="project" value="TreeGrafter"/>
</dbReference>
<dbReference type="Pfam" id="PF00005">
    <property type="entry name" value="ABC_tran"/>
    <property type="match status" value="2"/>
</dbReference>